<dbReference type="AlphaFoldDB" id="S9VV08"/>
<evidence type="ECO:0000313" key="3">
    <source>
        <dbReference type="Proteomes" id="UP000015464"/>
    </source>
</evidence>
<dbReference type="GeneID" id="25037673"/>
<feature type="compositionally biased region" description="Basic and acidic residues" evidence="1">
    <location>
        <begin position="23"/>
        <end position="38"/>
    </location>
</feature>
<feature type="compositionally biased region" description="Basic residues" evidence="1">
    <location>
        <begin position="140"/>
        <end position="149"/>
    </location>
</feature>
<evidence type="ECO:0000313" key="2">
    <source>
        <dbReference type="EMBL" id="EPY49885.1"/>
    </source>
</evidence>
<feature type="region of interest" description="Disordered" evidence="1">
    <location>
        <begin position="87"/>
        <end position="181"/>
    </location>
</feature>
<organism evidence="2 3">
    <name type="scientific">Schizosaccharomyces cryophilus (strain OY26 / ATCC MYA-4695 / CBS 11777 / NBRC 106824 / NRRL Y48691)</name>
    <name type="common">Fission yeast</name>
    <dbReference type="NCBI Taxonomy" id="653667"/>
    <lineage>
        <taxon>Eukaryota</taxon>
        <taxon>Fungi</taxon>
        <taxon>Dikarya</taxon>
        <taxon>Ascomycota</taxon>
        <taxon>Taphrinomycotina</taxon>
        <taxon>Schizosaccharomycetes</taxon>
        <taxon>Schizosaccharomycetales</taxon>
        <taxon>Schizosaccharomycetaceae</taxon>
        <taxon>Schizosaccharomyces</taxon>
    </lineage>
</organism>
<accession>S9VV08</accession>
<evidence type="ECO:0000256" key="1">
    <source>
        <dbReference type="SAM" id="MobiDB-lite"/>
    </source>
</evidence>
<proteinExistence type="predicted"/>
<feature type="region of interest" description="Disordered" evidence="1">
    <location>
        <begin position="23"/>
        <end position="61"/>
    </location>
</feature>
<sequence>MPLNLLKHKSWNERVRRDEELARISGEQHAKRESENKLRRLRGLTELPDSEPQPKGKFANFWEQEEKREHDRQELYKKHGHELEIMKEKHGLGPLPWYMKQNLETRENQTSPIKRSARDDPMSLVESLLSGKSDLEGKREKRRSGKKKERREAKQVSPKERGSFSHKHGISKKRRQREHTS</sequence>
<dbReference type="EMBL" id="KE546994">
    <property type="protein sequence ID" value="EPY49885.1"/>
    <property type="molecule type" value="Genomic_DNA"/>
</dbReference>
<dbReference type="STRING" id="653667.S9VV08"/>
<gene>
    <name evidence="2" type="ORF">SPOG_03356</name>
</gene>
<feature type="compositionally biased region" description="Basic residues" evidence="1">
    <location>
        <begin position="164"/>
        <end position="181"/>
    </location>
</feature>
<reference evidence="2 3" key="1">
    <citation type="journal article" date="2011" name="Science">
        <title>Comparative functional genomics of the fission yeasts.</title>
        <authorList>
            <person name="Rhind N."/>
            <person name="Chen Z."/>
            <person name="Yassour M."/>
            <person name="Thompson D.A."/>
            <person name="Haas B.J."/>
            <person name="Habib N."/>
            <person name="Wapinski I."/>
            <person name="Roy S."/>
            <person name="Lin M.F."/>
            <person name="Heiman D.I."/>
            <person name="Young S.K."/>
            <person name="Furuya K."/>
            <person name="Guo Y."/>
            <person name="Pidoux A."/>
            <person name="Chen H.M."/>
            <person name="Robbertse B."/>
            <person name="Goldberg J.M."/>
            <person name="Aoki K."/>
            <person name="Bayne E.H."/>
            <person name="Berlin A.M."/>
            <person name="Desjardins C.A."/>
            <person name="Dobbs E."/>
            <person name="Dukaj L."/>
            <person name="Fan L."/>
            <person name="FitzGerald M.G."/>
            <person name="French C."/>
            <person name="Gujja S."/>
            <person name="Hansen K."/>
            <person name="Keifenheim D."/>
            <person name="Levin J.Z."/>
            <person name="Mosher R.A."/>
            <person name="Mueller C.A."/>
            <person name="Pfiffner J."/>
            <person name="Priest M."/>
            <person name="Russ C."/>
            <person name="Smialowska A."/>
            <person name="Swoboda P."/>
            <person name="Sykes S.M."/>
            <person name="Vaughn M."/>
            <person name="Vengrova S."/>
            <person name="Yoder R."/>
            <person name="Zeng Q."/>
            <person name="Allshire R."/>
            <person name="Baulcombe D."/>
            <person name="Birren B.W."/>
            <person name="Brown W."/>
            <person name="Ekwall K."/>
            <person name="Kellis M."/>
            <person name="Leatherwood J."/>
            <person name="Levin H."/>
            <person name="Margalit H."/>
            <person name="Martienssen R."/>
            <person name="Nieduszynski C.A."/>
            <person name="Spatafora J.W."/>
            <person name="Friedman N."/>
            <person name="Dalgaard J.Z."/>
            <person name="Baumann P."/>
            <person name="Niki H."/>
            <person name="Regev A."/>
            <person name="Nusbaum C."/>
        </authorList>
    </citation>
    <scope>NUCLEOTIDE SEQUENCE [LARGE SCALE GENOMIC DNA]</scope>
    <source>
        <strain evidence="3">OY26 / ATCC MYA-4695 / CBS 11777 / NBRC 106824 / NRRL Y48691</strain>
    </source>
</reference>
<dbReference type="RefSeq" id="XP_013025224.1">
    <property type="nucleotide sequence ID" value="XM_013169770.1"/>
</dbReference>
<dbReference type="OrthoDB" id="2159131at2759"/>
<keyword evidence="3" id="KW-1185">Reference proteome</keyword>
<dbReference type="eggNOG" id="ENOG502SF6E">
    <property type="taxonomic scope" value="Eukaryota"/>
</dbReference>
<feature type="compositionally biased region" description="Basic and acidic residues" evidence="1">
    <location>
        <begin position="150"/>
        <end position="163"/>
    </location>
</feature>
<dbReference type="Proteomes" id="UP000015464">
    <property type="component" value="Unassembled WGS sequence"/>
</dbReference>
<protein>
    <submittedName>
        <fullName evidence="2">Uncharacterized protein</fullName>
    </submittedName>
</protein>
<dbReference type="OMA" id="LGPLPWY"/>
<dbReference type="HOGENOM" id="CLU_127820_0_0_1"/>
<name>S9VV08_SCHCR</name>